<feature type="domain" description="DUF7108" evidence="3">
    <location>
        <begin position="104"/>
        <end position="191"/>
    </location>
</feature>
<dbReference type="Pfam" id="PF23420">
    <property type="entry name" value="DUF7108_C"/>
    <property type="match status" value="1"/>
</dbReference>
<comment type="caution">
    <text evidence="4">The sequence shown here is derived from an EMBL/GenBank/DDBJ whole genome shotgun (WGS) entry which is preliminary data.</text>
</comment>
<evidence type="ECO:0000259" key="3">
    <source>
        <dbReference type="Pfam" id="PF23420"/>
    </source>
</evidence>
<evidence type="ECO:0000313" key="5">
    <source>
        <dbReference type="Proteomes" id="UP001596414"/>
    </source>
</evidence>
<evidence type="ECO:0000259" key="2">
    <source>
        <dbReference type="Pfam" id="PF23418"/>
    </source>
</evidence>
<dbReference type="RefSeq" id="WP_267636546.1">
    <property type="nucleotide sequence ID" value="NZ_JAODIY010000005.1"/>
</dbReference>
<feature type="region of interest" description="Disordered" evidence="1">
    <location>
        <begin position="1"/>
        <end position="21"/>
    </location>
</feature>
<dbReference type="Pfam" id="PF23418">
    <property type="entry name" value="DUF7108"/>
    <property type="match status" value="1"/>
</dbReference>
<feature type="domain" description="DUF7108" evidence="2">
    <location>
        <begin position="16"/>
        <end position="99"/>
    </location>
</feature>
<gene>
    <name evidence="4" type="ORF">ACFQJ7_14985</name>
</gene>
<name>A0ABD5X7X4_9EURY</name>
<dbReference type="InterPro" id="IPR055532">
    <property type="entry name" value="DUF7108_N"/>
</dbReference>
<proteinExistence type="predicted"/>
<sequence length="200" mass="22995">MGNDHDDAGTRDEQPLPEDVVDQAEQLTRWAREAVDDKEIAAYREEREKLLAEHEYRARIREEENDVLVLYPDEWLEDGVVQLSVVENLDRGIERPLEGPGDGDQWDTIENHNREIAERVKAEHGEVHGANAHALADFASNHYAKRIEQVTGNELQEFAKEYFPRNAWPSDDQQAVLDASLEYVFECVNTEPPTWRSESA</sequence>
<feature type="compositionally biased region" description="Basic and acidic residues" evidence="1">
    <location>
        <begin position="1"/>
        <end position="14"/>
    </location>
</feature>
<evidence type="ECO:0000256" key="1">
    <source>
        <dbReference type="SAM" id="MobiDB-lite"/>
    </source>
</evidence>
<dbReference type="Proteomes" id="UP001596414">
    <property type="component" value="Unassembled WGS sequence"/>
</dbReference>
<accession>A0ABD5X7X4</accession>
<dbReference type="AlphaFoldDB" id="A0ABD5X7X4"/>
<organism evidence="4 5">
    <name type="scientific">Halovenus rubra</name>
    <dbReference type="NCBI Taxonomy" id="869890"/>
    <lineage>
        <taxon>Archaea</taxon>
        <taxon>Methanobacteriati</taxon>
        <taxon>Methanobacteriota</taxon>
        <taxon>Stenosarchaea group</taxon>
        <taxon>Halobacteria</taxon>
        <taxon>Halobacteriales</taxon>
        <taxon>Haloarculaceae</taxon>
        <taxon>Halovenus</taxon>
    </lineage>
</organism>
<protein>
    <submittedName>
        <fullName evidence="4">RnhA operon protein</fullName>
    </submittedName>
</protein>
<dbReference type="InterPro" id="IPR056494">
    <property type="entry name" value="DUF7108_C"/>
</dbReference>
<dbReference type="EMBL" id="JBHSZQ010000049">
    <property type="protein sequence ID" value="MFC7127305.1"/>
    <property type="molecule type" value="Genomic_DNA"/>
</dbReference>
<evidence type="ECO:0000313" key="4">
    <source>
        <dbReference type="EMBL" id="MFC7127305.1"/>
    </source>
</evidence>
<reference evidence="4 5" key="1">
    <citation type="journal article" date="2014" name="Int. J. Syst. Evol. Microbiol.">
        <title>Complete genome sequence of Corynebacterium casei LMG S-19264T (=DSM 44701T), isolated from a smear-ripened cheese.</title>
        <authorList>
            <consortium name="US DOE Joint Genome Institute (JGI-PGF)"/>
            <person name="Walter F."/>
            <person name="Albersmeier A."/>
            <person name="Kalinowski J."/>
            <person name="Ruckert C."/>
        </authorList>
    </citation>
    <scope>NUCLEOTIDE SEQUENCE [LARGE SCALE GENOMIC DNA]</scope>
    <source>
        <strain evidence="4 5">CGMCC 4.7215</strain>
    </source>
</reference>